<feature type="domain" description="Radical SAM core" evidence="13">
    <location>
        <begin position="142"/>
        <end position="374"/>
    </location>
</feature>
<dbReference type="InterPro" id="IPR023404">
    <property type="entry name" value="rSAM_horseshoe"/>
</dbReference>
<gene>
    <name evidence="10 14" type="primary">miaB</name>
    <name evidence="14" type="ORF">ABGV49_06535</name>
</gene>
<dbReference type="SFLD" id="SFLDS00029">
    <property type="entry name" value="Radical_SAM"/>
    <property type="match status" value="1"/>
</dbReference>
<dbReference type="InterPro" id="IPR020612">
    <property type="entry name" value="Methylthiotransferase_CS"/>
</dbReference>
<dbReference type="PROSITE" id="PS01278">
    <property type="entry name" value="MTTASE_RADICAL"/>
    <property type="match status" value="1"/>
</dbReference>
<evidence type="ECO:0000256" key="8">
    <source>
        <dbReference type="ARBA" id="ARBA00023014"/>
    </source>
</evidence>
<dbReference type="Gene3D" id="3.40.50.12160">
    <property type="entry name" value="Methylthiotransferase, N-terminal domain"/>
    <property type="match status" value="1"/>
</dbReference>
<comment type="subcellular location">
    <subcellularLocation>
        <location evidence="10">Cytoplasm</location>
    </subcellularLocation>
</comment>
<keyword evidence="2 10" id="KW-0004">4Fe-4S</keyword>
<feature type="domain" description="TRAM" evidence="11">
    <location>
        <begin position="377"/>
        <end position="440"/>
    </location>
</feature>
<feature type="binding site" evidence="10">
    <location>
        <position position="82"/>
    </location>
    <ligand>
        <name>[4Fe-4S] cluster</name>
        <dbReference type="ChEBI" id="CHEBI:49883"/>
        <label>1</label>
    </ligand>
</feature>
<dbReference type="Pfam" id="PF00919">
    <property type="entry name" value="UPF0004"/>
    <property type="match status" value="1"/>
</dbReference>
<proteinExistence type="inferred from homology"/>
<evidence type="ECO:0000256" key="10">
    <source>
        <dbReference type="HAMAP-Rule" id="MF_01864"/>
    </source>
</evidence>
<feature type="domain" description="MTTase N-terminal" evidence="12">
    <location>
        <begin position="2"/>
        <end position="119"/>
    </location>
</feature>
<keyword evidence="8 10" id="KW-0411">Iron-sulfur</keyword>
<evidence type="ECO:0000256" key="7">
    <source>
        <dbReference type="ARBA" id="ARBA00023004"/>
    </source>
</evidence>
<dbReference type="SFLD" id="SFLDF00273">
    <property type="entry name" value="(dimethylallyl)adenosine_tRNA"/>
    <property type="match status" value="1"/>
</dbReference>
<dbReference type="InterPro" id="IPR002792">
    <property type="entry name" value="TRAM_dom"/>
</dbReference>
<dbReference type="PROSITE" id="PS51449">
    <property type="entry name" value="MTTASE_N"/>
    <property type="match status" value="1"/>
</dbReference>
<dbReference type="CDD" id="cd01335">
    <property type="entry name" value="Radical_SAM"/>
    <property type="match status" value="1"/>
</dbReference>
<evidence type="ECO:0000259" key="12">
    <source>
        <dbReference type="PROSITE" id="PS51449"/>
    </source>
</evidence>
<dbReference type="SUPFAM" id="SSF102114">
    <property type="entry name" value="Radical SAM enzymes"/>
    <property type="match status" value="1"/>
</dbReference>
<dbReference type="PANTHER" id="PTHR43020:SF2">
    <property type="entry name" value="MITOCHONDRIAL TRNA METHYLTHIOTRANSFERASE CDK5RAP1"/>
    <property type="match status" value="1"/>
</dbReference>
<evidence type="ECO:0000256" key="4">
    <source>
        <dbReference type="ARBA" id="ARBA00022679"/>
    </source>
</evidence>
<dbReference type="PROSITE" id="PS50926">
    <property type="entry name" value="TRAM"/>
    <property type="match status" value="1"/>
</dbReference>
<dbReference type="NCBIfam" id="TIGR01574">
    <property type="entry name" value="miaB-methiolase"/>
    <property type="match status" value="1"/>
</dbReference>
<evidence type="ECO:0000256" key="5">
    <source>
        <dbReference type="ARBA" id="ARBA00022691"/>
    </source>
</evidence>
<organism evidence="14 15">
    <name type="scientific">Chromobacterium vaccinii</name>
    <dbReference type="NCBI Taxonomy" id="1108595"/>
    <lineage>
        <taxon>Bacteria</taxon>
        <taxon>Pseudomonadati</taxon>
        <taxon>Pseudomonadota</taxon>
        <taxon>Betaproteobacteria</taxon>
        <taxon>Neisseriales</taxon>
        <taxon>Chromobacteriaceae</taxon>
        <taxon>Chromobacterium</taxon>
    </lineage>
</organism>
<comment type="subunit">
    <text evidence="10">Monomer.</text>
</comment>
<protein>
    <recommendedName>
        <fullName evidence="9 10">tRNA-2-methylthio-N(6)-dimethylallyladenosine synthase</fullName>
        <ecNumber evidence="9 10">2.8.4.3</ecNumber>
    </recommendedName>
    <alternativeName>
        <fullName evidence="10">(Dimethylallyl)adenosine tRNA methylthiotransferase MiaB</fullName>
    </alternativeName>
    <alternativeName>
        <fullName evidence="10">tRNA-i(6)A37 methylthiotransferase</fullName>
    </alternativeName>
</protein>
<evidence type="ECO:0000256" key="2">
    <source>
        <dbReference type="ARBA" id="ARBA00022485"/>
    </source>
</evidence>
<keyword evidence="15" id="KW-1185">Reference proteome</keyword>
<reference evidence="14 15" key="1">
    <citation type="submission" date="2024-05" db="EMBL/GenBank/DDBJ databases">
        <authorList>
            <person name="De Oliveira J.P."/>
            <person name="Noriler S.A."/>
            <person name="De Oliveira A.G."/>
            <person name="Sipoli D.S."/>
        </authorList>
    </citation>
    <scope>NUCLEOTIDE SEQUENCE [LARGE SCALE GENOMIC DNA]</scope>
    <source>
        <strain evidence="14 15">LABIM189</strain>
    </source>
</reference>
<dbReference type="SFLD" id="SFLDG01082">
    <property type="entry name" value="B12-binding_domain_containing"/>
    <property type="match status" value="1"/>
</dbReference>
<sequence length="444" mass="49152">MKKVYIKTFGCQMNEYDSDKMADVLGSAEGMVKTDNPEEADVILFNTCSVREKAQEKVFSDLGRIRPLKEANPNLIIGVGGCVASQEGDAIVKRAPYVDVVFGPQTLHRLPDLIESRKQSGRSQVDISFPEIEKFDHIPPAKVDGGAAFVSIMEGCSKYCSFCVVPYTRGEEVSRPFEDVLTEIAGLAAQGVKEISLLGQNVNAYRGLMSDGEIADFALLLEYVHEIPGVERIRFTTSHPREFSQRIIDCYAKLPKLVSHLHLPVQSGSDRVLMAMKRGYTGLEYKSIIRKLRAIRPDLCLSSDFIVGFPGETEADFEQTLKLVRDCEFDFSFVFIYSPRPGTPASNLPDDTPHAEKVRRLEALNEVIEAKGFEINKAMVGSVQRVLVENVSKKDAAMLAARTANNRVVNFAGHPRLLGQTVDVRITEARPHSLAGEVVINEIA</sequence>
<keyword evidence="7 10" id="KW-0408">Iron</keyword>
<dbReference type="Pfam" id="PF04055">
    <property type="entry name" value="Radical_SAM"/>
    <property type="match status" value="1"/>
</dbReference>
<dbReference type="InterPro" id="IPR005839">
    <property type="entry name" value="Methylthiotransferase"/>
</dbReference>
<dbReference type="InterPro" id="IPR006638">
    <property type="entry name" value="Elp3/MiaA/NifB-like_rSAM"/>
</dbReference>
<comment type="cofactor">
    <cofactor evidence="10">
        <name>[4Fe-4S] cluster</name>
        <dbReference type="ChEBI" id="CHEBI:49883"/>
    </cofactor>
    <text evidence="10">Binds 2 [4Fe-4S] clusters. One cluster is coordinated with 3 cysteines and an exchangeable S-adenosyl-L-methionine.</text>
</comment>
<keyword evidence="3 10" id="KW-0963">Cytoplasm</keyword>
<evidence type="ECO:0000256" key="9">
    <source>
        <dbReference type="ARBA" id="ARBA00033765"/>
    </source>
</evidence>
<dbReference type="NCBIfam" id="TIGR00089">
    <property type="entry name" value="MiaB/RimO family radical SAM methylthiotransferase"/>
    <property type="match status" value="1"/>
</dbReference>
<dbReference type="InterPro" id="IPR007197">
    <property type="entry name" value="rSAM"/>
</dbReference>
<accession>A0ABV0F9F1</accession>
<dbReference type="Pfam" id="PF01938">
    <property type="entry name" value="TRAM"/>
    <property type="match status" value="1"/>
</dbReference>
<dbReference type="HAMAP" id="MF_01864">
    <property type="entry name" value="tRNA_metthiotr_MiaB"/>
    <property type="match status" value="1"/>
</dbReference>
<comment type="function">
    <text evidence="1 10">Catalyzes the methylthiolation of N6-(dimethylallyl)adenosine (i(6)A), leading to the formation of 2-methylthio-N6-(dimethylallyl)adenosine (ms(2)i(6)A) at position 37 in tRNAs that read codons beginning with uridine.</text>
</comment>
<dbReference type="InterPro" id="IPR038135">
    <property type="entry name" value="Methylthiotransferase_N_sf"/>
</dbReference>
<comment type="catalytic activity">
    <reaction evidence="10">
        <text>N(6)-dimethylallyladenosine(37) in tRNA + (sulfur carrier)-SH + AH2 + 2 S-adenosyl-L-methionine = 2-methylsulfanyl-N(6)-dimethylallyladenosine(37) in tRNA + (sulfur carrier)-H + 5'-deoxyadenosine + L-methionine + A + S-adenosyl-L-homocysteine + 2 H(+)</text>
        <dbReference type="Rhea" id="RHEA:37067"/>
        <dbReference type="Rhea" id="RHEA-COMP:10375"/>
        <dbReference type="Rhea" id="RHEA-COMP:10376"/>
        <dbReference type="Rhea" id="RHEA-COMP:14737"/>
        <dbReference type="Rhea" id="RHEA-COMP:14739"/>
        <dbReference type="ChEBI" id="CHEBI:13193"/>
        <dbReference type="ChEBI" id="CHEBI:15378"/>
        <dbReference type="ChEBI" id="CHEBI:17319"/>
        <dbReference type="ChEBI" id="CHEBI:17499"/>
        <dbReference type="ChEBI" id="CHEBI:29917"/>
        <dbReference type="ChEBI" id="CHEBI:57844"/>
        <dbReference type="ChEBI" id="CHEBI:57856"/>
        <dbReference type="ChEBI" id="CHEBI:59789"/>
        <dbReference type="ChEBI" id="CHEBI:64428"/>
        <dbReference type="ChEBI" id="CHEBI:74415"/>
        <dbReference type="ChEBI" id="CHEBI:74417"/>
        <dbReference type="EC" id="2.8.4.3"/>
    </reaction>
</comment>
<dbReference type="Gene3D" id="3.80.30.20">
    <property type="entry name" value="tm_1862 like domain"/>
    <property type="match status" value="1"/>
</dbReference>
<dbReference type="EC" id="2.8.4.3" evidence="9 10"/>
<comment type="similarity">
    <text evidence="10">Belongs to the methylthiotransferase family. MiaB subfamily.</text>
</comment>
<keyword evidence="4 10" id="KW-0808">Transferase</keyword>
<feature type="binding site" evidence="10">
    <location>
        <position position="163"/>
    </location>
    <ligand>
        <name>[4Fe-4S] cluster</name>
        <dbReference type="ChEBI" id="CHEBI:49883"/>
        <label>2</label>
        <note>4Fe-4S-S-AdoMet</note>
    </ligand>
</feature>
<comment type="caution">
    <text evidence="14">The sequence shown here is derived from an EMBL/GenBank/DDBJ whole genome shotgun (WGS) entry which is preliminary data.</text>
</comment>
<dbReference type="GO" id="GO:0035597">
    <property type="term" value="F:tRNA-2-methylthio-N(6)-dimethylallyladenosine(37) synthase activity"/>
    <property type="evidence" value="ECO:0007669"/>
    <property type="project" value="UniProtKB-EC"/>
</dbReference>
<dbReference type="EMBL" id="JBDOJC010000001">
    <property type="protein sequence ID" value="MEO2216709.1"/>
    <property type="molecule type" value="Genomic_DNA"/>
</dbReference>
<keyword evidence="6 10" id="KW-0479">Metal-binding</keyword>
<evidence type="ECO:0000313" key="14">
    <source>
        <dbReference type="EMBL" id="MEO2216709.1"/>
    </source>
</evidence>
<dbReference type="SFLD" id="SFLDG01061">
    <property type="entry name" value="methylthiotransferase"/>
    <property type="match status" value="1"/>
</dbReference>
<keyword evidence="5 10" id="KW-0949">S-adenosyl-L-methionine</keyword>
<evidence type="ECO:0000256" key="6">
    <source>
        <dbReference type="ARBA" id="ARBA00022723"/>
    </source>
</evidence>
<dbReference type="PROSITE" id="PS51918">
    <property type="entry name" value="RADICAL_SAM"/>
    <property type="match status" value="1"/>
</dbReference>
<evidence type="ECO:0000259" key="13">
    <source>
        <dbReference type="PROSITE" id="PS51918"/>
    </source>
</evidence>
<dbReference type="PANTHER" id="PTHR43020">
    <property type="entry name" value="CDK5 REGULATORY SUBUNIT-ASSOCIATED PROTEIN 1"/>
    <property type="match status" value="1"/>
</dbReference>
<dbReference type="Proteomes" id="UP001455709">
    <property type="component" value="Unassembled WGS sequence"/>
</dbReference>
<feature type="binding site" evidence="10">
    <location>
        <position position="11"/>
    </location>
    <ligand>
        <name>[4Fe-4S] cluster</name>
        <dbReference type="ChEBI" id="CHEBI:49883"/>
        <label>1</label>
    </ligand>
</feature>
<dbReference type="InterPro" id="IPR013848">
    <property type="entry name" value="Methylthiotransferase_N"/>
</dbReference>
<keyword evidence="10" id="KW-0819">tRNA processing</keyword>
<evidence type="ECO:0000313" key="15">
    <source>
        <dbReference type="Proteomes" id="UP001455709"/>
    </source>
</evidence>
<evidence type="ECO:0000256" key="3">
    <source>
        <dbReference type="ARBA" id="ARBA00022490"/>
    </source>
</evidence>
<feature type="binding site" evidence="10">
    <location>
        <position position="160"/>
    </location>
    <ligand>
        <name>[4Fe-4S] cluster</name>
        <dbReference type="ChEBI" id="CHEBI:49883"/>
        <label>2</label>
        <note>4Fe-4S-S-AdoMet</note>
    </ligand>
</feature>
<dbReference type="InterPro" id="IPR058240">
    <property type="entry name" value="rSAM_sf"/>
</dbReference>
<feature type="binding site" evidence="10">
    <location>
        <position position="156"/>
    </location>
    <ligand>
        <name>[4Fe-4S] cluster</name>
        <dbReference type="ChEBI" id="CHEBI:49883"/>
        <label>2</label>
        <note>4Fe-4S-S-AdoMet</note>
    </ligand>
</feature>
<name>A0ABV0F9F1_9NEIS</name>
<evidence type="ECO:0000259" key="11">
    <source>
        <dbReference type="PROSITE" id="PS50926"/>
    </source>
</evidence>
<evidence type="ECO:0000256" key="1">
    <source>
        <dbReference type="ARBA" id="ARBA00003234"/>
    </source>
</evidence>
<dbReference type="RefSeq" id="WP_231161348.1">
    <property type="nucleotide sequence ID" value="NZ_JAJNRV010000018.1"/>
</dbReference>
<dbReference type="InterPro" id="IPR006463">
    <property type="entry name" value="MiaB_methiolase"/>
</dbReference>
<feature type="binding site" evidence="10">
    <location>
        <position position="48"/>
    </location>
    <ligand>
        <name>[4Fe-4S] cluster</name>
        <dbReference type="ChEBI" id="CHEBI:49883"/>
        <label>1</label>
    </ligand>
</feature>
<dbReference type="SMART" id="SM00729">
    <property type="entry name" value="Elp3"/>
    <property type="match status" value="1"/>
</dbReference>